<dbReference type="OrthoDB" id="2269034at2759"/>
<dbReference type="EMBL" id="LN679148">
    <property type="protein sequence ID" value="CEL60547.1"/>
    <property type="molecule type" value="Genomic_DNA"/>
</dbReference>
<evidence type="ECO:0008006" key="3">
    <source>
        <dbReference type="Google" id="ProtNLM"/>
    </source>
</evidence>
<protein>
    <recommendedName>
        <fullName evidence="3">F-box domain-containing protein</fullName>
    </recommendedName>
</protein>
<sequence>MSSPPVTSVSIQEWEDASGSLIAAFNKYIDLSLSLGTNALKSGIIHNDLSTKVPAALHTLKATLNQQLDQTCSTLARARNQIRCSTNCLPDEILASIFALVIFPQDPSETPPMRQHLASVYCSLYDLLGVCSAWRDILMAHGAFWSIIPVTESTIFKSIDTQNPNPTIRSIARSQGMDLYLAGISRDYSEDMGDLAYLAEHASRVRTVNIMSDQHRTIKSIMDNFEFLNSSWRLSEISLNLLYNPAHSDSPLSEHFFPSITDQNILTRALPRLSVLKLWGGSIDWSGAGFSDRLVELELRNIRMSHGTELPDFLATLPSATQLQHLRIIEVQTWQESSTTNIPKISLPRLKTLLLKRLYFNTLRDLISSLTSRSHHLTLHIANQTFCVMLNESTSAQVEFDQPVLDVFRGITCSVLYLDNYWPEPTIIRRVMRSLPDIHTLVIDNITLLEEHCNMLERSPDEDGFPFPRFKTMQFSRMIIENEDAFQRMVQSYLGSLQLLELGGWVSEVDTPSHCLPLQDRPDYTIWFQENIPEFKLIDKNRALPGFDSPWQL</sequence>
<gene>
    <name evidence="1" type="ORF">RSOLAG1IB_09729</name>
</gene>
<evidence type="ECO:0000313" key="2">
    <source>
        <dbReference type="Proteomes" id="UP000059188"/>
    </source>
</evidence>
<accession>A0A0B7FWI1</accession>
<evidence type="ECO:0000313" key="1">
    <source>
        <dbReference type="EMBL" id="CEL60547.1"/>
    </source>
</evidence>
<organism evidence="1 2">
    <name type="scientific">Thanatephorus cucumeris (strain AG1-IB / isolate 7/3/14)</name>
    <name type="common">Lettuce bottom rot fungus</name>
    <name type="synonym">Rhizoctonia solani</name>
    <dbReference type="NCBI Taxonomy" id="1108050"/>
    <lineage>
        <taxon>Eukaryota</taxon>
        <taxon>Fungi</taxon>
        <taxon>Dikarya</taxon>
        <taxon>Basidiomycota</taxon>
        <taxon>Agaricomycotina</taxon>
        <taxon>Agaricomycetes</taxon>
        <taxon>Cantharellales</taxon>
        <taxon>Ceratobasidiaceae</taxon>
        <taxon>Rhizoctonia</taxon>
        <taxon>Rhizoctonia solani AG-1</taxon>
    </lineage>
</organism>
<keyword evidence="2" id="KW-1185">Reference proteome</keyword>
<name>A0A0B7FWI1_THACB</name>
<proteinExistence type="predicted"/>
<dbReference type="Proteomes" id="UP000059188">
    <property type="component" value="Unassembled WGS sequence"/>
</dbReference>
<dbReference type="AlphaFoldDB" id="A0A0B7FWI1"/>
<reference evidence="1 2" key="1">
    <citation type="submission" date="2014-11" db="EMBL/GenBank/DDBJ databases">
        <authorList>
            <person name="Wibberg Daniel"/>
        </authorList>
    </citation>
    <scope>NUCLEOTIDE SEQUENCE [LARGE SCALE GENOMIC DNA]</scope>
    <source>
        <strain evidence="1">Rhizoctonia solani AG1-IB 7/3/14</strain>
    </source>
</reference>
<dbReference type="SUPFAM" id="SSF52047">
    <property type="entry name" value="RNI-like"/>
    <property type="match status" value="1"/>
</dbReference>